<feature type="transmembrane region" description="Helical" evidence="5">
    <location>
        <begin position="340"/>
        <end position="359"/>
    </location>
</feature>
<feature type="domain" description="NfeD1b N-terminal" evidence="8">
    <location>
        <begin position="62"/>
        <end position="253"/>
    </location>
</feature>
<dbReference type="RefSeq" id="WP_377771970.1">
    <property type="nucleotide sequence ID" value="NZ_JBHUHO010000029.1"/>
</dbReference>
<dbReference type="Pfam" id="PF01957">
    <property type="entry name" value="NfeD"/>
    <property type="match status" value="1"/>
</dbReference>
<dbReference type="EMBL" id="JBHUHO010000029">
    <property type="protein sequence ID" value="MFD2116127.1"/>
    <property type="molecule type" value="Genomic_DNA"/>
</dbReference>
<keyword evidence="2 5" id="KW-0812">Transmembrane</keyword>
<comment type="caution">
    <text evidence="9">The sequence shown here is derived from an EMBL/GenBank/DDBJ whole genome shotgun (WGS) entry which is preliminary data.</text>
</comment>
<reference evidence="10" key="1">
    <citation type="journal article" date="2019" name="Int. J. Syst. Evol. Microbiol.">
        <title>The Global Catalogue of Microorganisms (GCM) 10K type strain sequencing project: providing services to taxonomists for standard genome sequencing and annotation.</title>
        <authorList>
            <consortium name="The Broad Institute Genomics Platform"/>
            <consortium name="The Broad Institute Genome Sequencing Center for Infectious Disease"/>
            <person name="Wu L."/>
            <person name="Ma J."/>
        </authorList>
    </citation>
    <scope>NUCLEOTIDE SEQUENCE [LARGE SCALE GENOMIC DNA]</scope>
    <source>
        <strain evidence="10">GH52</strain>
    </source>
</reference>
<keyword evidence="3 5" id="KW-1133">Transmembrane helix</keyword>
<feature type="domain" description="NfeD-like C-terminal" evidence="6">
    <location>
        <begin position="416"/>
        <end position="469"/>
    </location>
</feature>
<evidence type="ECO:0000259" key="8">
    <source>
        <dbReference type="Pfam" id="PF25145"/>
    </source>
</evidence>
<dbReference type="Gene3D" id="3.90.226.10">
    <property type="entry name" value="2-enoyl-CoA Hydratase, Chain A, domain 1"/>
    <property type="match status" value="1"/>
</dbReference>
<dbReference type="PANTHER" id="PTHR33507:SF3">
    <property type="entry name" value="INNER MEMBRANE PROTEIN YBBJ"/>
    <property type="match status" value="1"/>
</dbReference>
<evidence type="ECO:0000256" key="5">
    <source>
        <dbReference type="SAM" id="Phobius"/>
    </source>
</evidence>
<evidence type="ECO:0000256" key="1">
    <source>
        <dbReference type="ARBA" id="ARBA00004141"/>
    </source>
</evidence>
<dbReference type="PANTHER" id="PTHR33507">
    <property type="entry name" value="INNER MEMBRANE PROTEIN YBBJ"/>
    <property type="match status" value="1"/>
</dbReference>
<dbReference type="InterPro" id="IPR002810">
    <property type="entry name" value="NfeD-like_C"/>
</dbReference>
<accession>A0ABW4YKH5</accession>
<feature type="transmembrane region" description="Helical" evidence="5">
    <location>
        <begin position="313"/>
        <end position="333"/>
    </location>
</feature>
<organism evidence="9 10">
    <name type="scientific">Paenibacillus yanchengensis</name>
    <dbReference type="NCBI Taxonomy" id="2035833"/>
    <lineage>
        <taxon>Bacteria</taxon>
        <taxon>Bacillati</taxon>
        <taxon>Bacillota</taxon>
        <taxon>Bacilli</taxon>
        <taxon>Bacillales</taxon>
        <taxon>Paenibacillaceae</taxon>
        <taxon>Paenibacillus</taxon>
    </lineage>
</organism>
<evidence type="ECO:0000259" key="6">
    <source>
        <dbReference type="Pfam" id="PF01957"/>
    </source>
</evidence>
<dbReference type="InterPro" id="IPR012340">
    <property type="entry name" value="NA-bd_OB-fold"/>
</dbReference>
<gene>
    <name evidence="9" type="ORF">ACFSJH_10365</name>
</gene>
<sequence>MRNLFMLHGKKASNNIIIILTAILSFMLIVSLFSSETVRATEQSTTDKVNSEQVVDDYGAAVYVIPVEHTIESGLTAFLKRAFKEAEEASAAHIILKINTYGGEVTSAEAIGKLLRESSIPITAFVEERAVSAGTYIALNADKIVMQSSSTIGAAAVVNGSGEMIESSKVISYWVERMIEAAKHSGRDPAIAVGMVDPGFELELSEIGKQKRAGEILSLSHEEALTVGYSDQTLESVEAVIQWLQLDKRAVVEVKLSPAEKVARWVVDPYVKTVLLILGIAGILIELFVPGFGVPGIIGLLSFILYFFGHYVAGFAGMEAIVMFVLGLVLIVAELFIPSFGILGITGGVSVIAGVVFAAGNPMSAFISLLIAFVVAIIIVIIVARTNKGKLVWNKFILREKLTTEEGFLSAEVKTSLIGKEGITITKLRPAGTIEIDGERFDVVTAGEFVDHHKTVIVTKAEGTWIVVRELVK</sequence>
<feature type="transmembrane region" description="Helical" evidence="5">
    <location>
        <begin position="274"/>
        <end position="307"/>
    </location>
</feature>
<dbReference type="Gene3D" id="2.40.50.140">
    <property type="entry name" value="Nucleic acid-binding proteins"/>
    <property type="match status" value="1"/>
</dbReference>
<dbReference type="SUPFAM" id="SSF141322">
    <property type="entry name" value="NfeD domain-like"/>
    <property type="match status" value="1"/>
</dbReference>
<evidence type="ECO:0000256" key="4">
    <source>
        <dbReference type="ARBA" id="ARBA00023136"/>
    </source>
</evidence>
<evidence type="ECO:0000313" key="9">
    <source>
        <dbReference type="EMBL" id="MFD2116127.1"/>
    </source>
</evidence>
<protein>
    <submittedName>
        <fullName evidence="9">Nodulation protein NfeD</fullName>
    </submittedName>
</protein>
<evidence type="ECO:0000256" key="2">
    <source>
        <dbReference type="ARBA" id="ARBA00022692"/>
    </source>
</evidence>
<name>A0ABW4YKH5_9BACL</name>
<dbReference type="CDD" id="cd07021">
    <property type="entry name" value="Clp_protease_NfeD_like"/>
    <property type="match status" value="1"/>
</dbReference>
<dbReference type="Proteomes" id="UP001597362">
    <property type="component" value="Unassembled WGS sequence"/>
</dbReference>
<proteinExistence type="predicted"/>
<dbReference type="Pfam" id="PF24961">
    <property type="entry name" value="NfeD_membrane"/>
    <property type="match status" value="1"/>
</dbReference>
<dbReference type="InterPro" id="IPR056739">
    <property type="entry name" value="NfeD_membrane"/>
</dbReference>
<evidence type="ECO:0000313" key="10">
    <source>
        <dbReference type="Proteomes" id="UP001597362"/>
    </source>
</evidence>
<dbReference type="InterPro" id="IPR056738">
    <property type="entry name" value="NfeD1b_N"/>
</dbReference>
<feature type="transmembrane region" description="Helical" evidence="5">
    <location>
        <begin position="365"/>
        <end position="384"/>
    </location>
</feature>
<keyword evidence="4 5" id="KW-0472">Membrane</keyword>
<evidence type="ECO:0000256" key="3">
    <source>
        <dbReference type="ARBA" id="ARBA00022989"/>
    </source>
</evidence>
<evidence type="ECO:0000259" key="7">
    <source>
        <dbReference type="Pfam" id="PF24961"/>
    </source>
</evidence>
<dbReference type="InterPro" id="IPR052165">
    <property type="entry name" value="Membrane_assoc_protease"/>
</dbReference>
<dbReference type="InterPro" id="IPR029045">
    <property type="entry name" value="ClpP/crotonase-like_dom_sf"/>
</dbReference>
<keyword evidence="10" id="KW-1185">Reference proteome</keyword>
<feature type="domain" description="NfeD integral membrane" evidence="7">
    <location>
        <begin position="271"/>
        <end position="384"/>
    </location>
</feature>
<dbReference type="SUPFAM" id="SSF52096">
    <property type="entry name" value="ClpP/crotonase"/>
    <property type="match status" value="1"/>
</dbReference>
<dbReference type="Pfam" id="PF25145">
    <property type="entry name" value="NfeD1b_N"/>
    <property type="match status" value="1"/>
</dbReference>
<comment type="subcellular location">
    <subcellularLocation>
        <location evidence="1">Membrane</location>
        <topology evidence="1">Multi-pass membrane protein</topology>
    </subcellularLocation>
</comment>
<feature type="transmembrane region" description="Helical" evidence="5">
    <location>
        <begin position="12"/>
        <end position="33"/>
    </location>
</feature>